<evidence type="ECO:0000256" key="2">
    <source>
        <dbReference type="SAM" id="Phobius"/>
    </source>
</evidence>
<keyword evidence="2" id="KW-0472">Membrane</keyword>
<feature type="compositionally biased region" description="Low complexity" evidence="1">
    <location>
        <begin position="269"/>
        <end position="278"/>
    </location>
</feature>
<gene>
    <name evidence="3" type="ORF">EVOR1521_LOCUS1032</name>
</gene>
<dbReference type="EMBL" id="CAUJNA010000019">
    <property type="protein sequence ID" value="CAJ1370466.1"/>
    <property type="molecule type" value="Genomic_DNA"/>
</dbReference>
<feature type="transmembrane region" description="Helical" evidence="2">
    <location>
        <begin position="66"/>
        <end position="86"/>
    </location>
</feature>
<dbReference type="AlphaFoldDB" id="A0AA36HJS8"/>
<feature type="compositionally biased region" description="Basic and acidic residues" evidence="1">
    <location>
        <begin position="194"/>
        <end position="220"/>
    </location>
</feature>
<feature type="compositionally biased region" description="Low complexity" evidence="1">
    <location>
        <begin position="587"/>
        <end position="615"/>
    </location>
</feature>
<name>A0AA36HJS8_9DINO</name>
<proteinExistence type="predicted"/>
<reference evidence="3" key="1">
    <citation type="submission" date="2023-08" db="EMBL/GenBank/DDBJ databases">
        <authorList>
            <person name="Chen Y."/>
            <person name="Shah S."/>
            <person name="Dougan E. K."/>
            <person name="Thang M."/>
            <person name="Chan C."/>
        </authorList>
    </citation>
    <scope>NUCLEOTIDE SEQUENCE</scope>
</reference>
<keyword evidence="2" id="KW-1133">Transmembrane helix</keyword>
<comment type="caution">
    <text evidence="3">The sequence shown here is derived from an EMBL/GenBank/DDBJ whole genome shotgun (WGS) entry which is preliminary data.</text>
</comment>
<keyword evidence="4" id="KW-1185">Reference proteome</keyword>
<organism evidence="3 4">
    <name type="scientific">Effrenium voratum</name>
    <dbReference type="NCBI Taxonomy" id="2562239"/>
    <lineage>
        <taxon>Eukaryota</taxon>
        <taxon>Sar</taxon>
        <taxon>Alveolata</taxon>
        <taxon>Dinophyceae</taxon>
        <taxon>Suessiales</taxon>
        <taxon>Symbiodiniaceae</taxon>
        <taxon>Effrenium</taxon>
    </lineage>
</organism>
<feature type="compositionally biased region" description="Basic and acidic residues" evidence="1">
    <location>
        <begin position="616"/>
        <end position="641"/>
    </location>
</feature>
<feature type="compositionally biased region" description="Basic and acidic residues" evidence="1">
    <location>
        <begin position="258"/>
        <end position="268"/>
    </location>
</feature>
<feature type="compositionally biased region" description="Basic and acidic residues" evidence="1">
    <location>
        <begin position="564"/>
        <end position="574"/>
    </location>
</feature>
<sequence length="869" mass="97520">MGTVAADEGLPIKIVHERRTEEHLLGKSTSSRSARCGNPSEPMNKDEKLIRDAIANMPPESARSSAFSFFIICFCISYGAALGGSIGRARLLLSSWLRHEEEAAQIRSAPRAEVLAPPKPERPSSAKCSAYRTVEGRLKDVRTSAAADPQLAADVDVALNLLAERRREATKALAASRAPVALTRPLPPALDPALRMEVRHRQRSLARETSRDSRNSRDSGDGADGSGRTSNFRGVAKPKPRPTPVNRQVKRQASRQSIELRAEGRKAQQPDLAQAAAQLEEEADKARHEAEREAQAMRERAAEGRAKATAAKNAAAKSAAAAAAQRAAEAEAETRRQRRKGATKLGVLLQAWFQRTGWASCHFGLQQLQKASRALQRKERIVASKRAMLTLCSCAHAWREAVANAVAERSAALHLEQQRQQQHLDSAARTRRHQRLSRKAWLGWCLALQQRRREEELEVVAAKTSRFLAQLKESQEVAPSVADAEPPAGTASASSEPAGPADPAVPAVPAVPAEVQPDTSSAARASRISRPRTRALLEIEQRAEERRKAQQERKKRSQSAEPSHPLEHEVEPASRSRSSRPRPEQLGGAPSGAELGEAAEPAAEPPAAKAAPRPKAVLEMERRAQERRRAHEERRQRQLQKEEELRLKEQEEEEKQRQAEEEAKREKLRQKKEQQLLEQRVKAQRLVAHQLRQAKERQADELCALHRCIRIWLAWRQQLSGAKFLELVALSKRRTRLLKLCLRCWVSHHLHLRCAELSARLARAHLATAWLGRRHFFLCLVSWLRLLAWHFQHLEACGVSRLRRQRRCFALRRWRRAAAATAAARRRQALRHYARQLLRSGFSGWQRGLGDLKLEQAMELHKLALRQKD</sequence>
<feature type="region of interest" description="Disordered" evidence="1">
    <location>
        <begin position="474"/>
        <end position="641"/>
    </location>
</feature>
<evidence type="ECO:0000256" key="1">
    <source>
        <dbReference type="SAM" id="MobiDB-lite"/>
    </source>
</evidence>
<keyword evidence="2" id="KW-0812">Transmembrane</keyword>
<feature type="compositionally biased region" description="Low complexity" evidence="1">
    <location>
        <begin position="497"/>
        <end position="513"/>
    </location>
</feature>
<feature type="compositionally biased region" description="Basic and acidic residues" evidence="1">
    <location>
        <begin position="284"/>
        <end position="306"/>
    </location>
</feature>
<accession>A0AA36HJS8</accession>
<feature type="region of interest" description="Disordered" evidence="1">
    <location>
        <begin position="183"/>
        <end position="313"/>
    </location>
</feature>
<evidence type="ECO:0000313" key="4">
    <source>
        <dbReference type="Proteomes" id="UP001178507"/>
    </source>
</evidence>
<feature type="region of interest" description="Disordered" evidence="1">
    <location>
        <begin position="22"/>
        <end position="45"/>
    </location>
</feature>
<dbReference type="Proteomes" id="UP001178507">
    <property type="component" value="Unassembled WGS sequence"/>
</dbReference>
<protein>
    <submittedName>
        <fullName evidence="3">Uncharacterized protein</fullName>
    </submittedName>
</protein>
<feature type="compositionally biased region" description="Basic and acidic residues" evidence="1">
    <location>
        <begin position="535"/>
        <end position="552"/>
    </location>
</feature>
<evidence type="ECO:0000313" key="3">
    <source>
        <dbReference type="EMBL" id="CAJ1370466.1"/>
    </source>
</evidence>